<reference evidence="2 3" key="1">
    <citation type="submission" date="2020-07" db="EMBL/GenBank/DDBJ databases">
        <authorList>
            <person name="Feng X."/>
        </authorList>
    </citation>
    <scope>NUCLEOTIDE SEQUENCE [LARGE SCALE GENOMIC DNA]</scope>
    <source>
        <strain evidence="2 3">JCM23202</strain>
    </source>
</reference>
<proteinExistence type="predicted"/>
<evidence type="ECO:0000313" key="3">
    <source>
        <dbReference type="Proteomes" id="UP000526501"/>
    </source>
</evidence>
<keyword evidence="1" id="KW-0472">Membrane</keyword>
<evidence type="ECO:0000313" key="2">
    <source>
        <dbReference type="EMBL" id="MBC2607133.1"/>
    </source>
</evidence>
<name>A0A7X1B7K8_9BACT</name>
<sequence length="432" mass="47020">MKLAAKIVLSIFALGAVWLYAAYLVMDTPWRDRATRTAEGKSEELAEAEKPVDLLEEARRGVVLAAFDEQHFTDSILGRDDFEGGLLLAEGLREMSSDQLERHFVELMARDLEDRRSLDYAGRVLREIASREPELGVGLLGALTPAEKVEMASFVVEGWTGEDPEAAFGWARSAWLGPDGGFIDRDLQNRLTAVAVDTLVLEQEDYAKAATFLQELVDPQLRAELTGLVAQRIVGDGPERALDRLAMMEDGFFDSPILDAVAEQWAARDGEGAASWVLANEGDMSDLGVRNVARELTLASQEAALGDLYEGLVSVSKRYSVAAEAARLMARRDPAGSADWARAIGEPIARREAVFNALAEIGYESFSSSVDYIDYVYEAADAERMPVVFTTLKDWLSVDGEAVAGYLGSGRANLSADLSDELLEALVASPNG</sequence>
<keyword evidence="1" id="KW-1133">Transmembrane helix</keyword>
<keyword evidence="3" id="KW-1185">Reference proteome</keyword>
<dbReference type="RefSeq" id="WP_185660990.1">
    <property type="nucleotide sequence ID" value="NZ_CAWPOO010000012.1"/>
</dbReference>
<evidence type="ECO:0000256" key="1">
    <source>
        <dbReference type="SAM" id="Phobius"/>
    </source>
</evidence>
<keyword evidence="1" id="KW-0812">Transmembrane</keyword>
<dbReference type="EMBL" id="JACHVC010000012">
    <property type="protein sequence ID" value="MBC2607133.1"/>
    <property type="molecule type" value="Genomic_DNA"/>
</dbReference>
<accession>A0A7X1B7K8</accession>
<dbReference type="Proteomes" id="UP000526501">
    <property type="component" value="Unassembled WGS sequence"/>
</dbReference>
<comment type="caution">
    <text evidence="2">The sequence shown here is derived from an EMBL/GenBank/DDBJ whole genome shotgun (WGS) entry which is preliminary data.</text>
</comment>
<gene>
    <name evidence="2" type="ORF">H5P27_13850</name>
</gene>
<feature type="transmembrane region" description="Helical" evidence="1">
    <location>
        <begin position="7"/>
        <end position="26"/>
    </location>
</feature>
<organism evidence="2 3">
    <name type="scientific">Pelagicoccus albus</name>
    <dbReference type="NCBI Taxonomy" id="415222"/>
    <lineage>
        <taxon>Bacteria</taxon>
        <taxon>Pseudomonadati</taxon>
        <taxon>Verrucomicrobiota</taxon>
        <taxon>Opitutia</taxon>
        <taxon>Puniceicoccales</taxon>
        <taxon>Pelagicoccaceae</taxon>
        <taxon>Pelagicoccus</taxon>
    </lineage>
</organism>
<dbReference type="AlphaFoldDB" id="A0A7X1B7K8"/>
<protein>
    <submittedName>
        <fullName evidence="2">Uncharacterized protein</fullName>
    </submittedName>
</protein>